<reference evidence="1" key="1">
    <citation type="submission" date="2021-02" db="EMBL/GenBank/DDBJ databases">
        <authorList>
            <person name="Nowell W R."/>
        </authorList>
    </citation>
    <scope>NUCLEOTIDE SEQUENCE</scope>
</reference>
<accession>A0A8S3HRQ5</accession>
<organism evidence="1 2">
    <name type="scientific">Rotaria magnacalcarata</name>
    <dbReference type="NCBI Taxonomy" id="392030"/>
    <lineage>
        <taxon>Eukaryota</taxon>
        <taxon>Metazoa</taxon>
        <taxon>Spiralia</taxon>
        <taxon>Gnathifera</taxon>
        <taxon>Rotifera</taxon>
        <taxon>Eurotatoria</taxon>
        <taxon>Bdelloidea</taxon>
        <taxon>Philodinida</taxon>
        <taxon>Philodinidae</taxon>
        <taxon>Rotaria</taxon>
    </lineage>
</organism>
<sequence>CDLQTCTQMRTVTCVNATDRRNVSMAEYTQNSVQPLDNRICPISYCLEWRVAHWHGCPSKCGVGIEYGSGFHCYTRQMPIRKLNTIECELAEPQLVKPILNRICRRNCIEWRTNELNG</sequence>
<feature type="non-terminal residue" evidence="1">
    <location>
        <position position="1"/>
    </location>
</feature>
<name>A0A8S3HRQ5_9BILA</name>
<dbReference type="AlphaFoldDB" id="A0A8S3HRQ5"/>
<protein>
    <submittedName>
        <fullName evidence="1">Uncharacterized protein</fullName>
    </submittedName>
</protein>
<evidence type="ECO:0000313" key="1">
    <source>
        <dbReference type="EMBL" id="CAF5185978.1"/>
    </source>
</evidence>
<gene>
    <name evidence="1" type="ORF">GIL414_LOCUS71084</name>
</gene>
<evidence type="ECO:0000313" key="2">
    <source>
        <dbReference type="Proteomes" id="UP000681720"/>
    </source>
</evidence>
<dbReference type="EMBL" id="CAJOBJ010333570">
    <property type="protein sequence ID" value="CAF5185978.1"/>
    <property type="molecule type" value="Genomic_DNA"/>
</dbReference>
<comment type="caution">
    <text evidence="1">The sequence shown here is derived from an EMBL/GenBank/DDBJ whole genome shotgun (WGS) entry which is preliminary data.</text>
</comment>
<feature type="non-terminal residue" evidence="1">
    <location>
        <position position="118"/>
    </location>
</feature>
<proteinExistence type="predicted"/>
<dbReference type="Proteomes" id="UP000681720">
    <property type="component" value="Unassembled WGS sequence"/>
</dbReference>